<protein>
    <submittedName>
        <fullName evidence="1">Uncharacterized protein</fullName>
    </submittedName>
</protein>
<evidence type="ECO:0000313" key="1">
    <source>
        <dbReference type="EMBL" id="MBF2714519.1"/>
    </source>
</evidence>
<sequence>MAPVGLDIEQMPARAGWGDVLPNLAPLPAGLSALQYWTAIEATLKAQRTAFALDPRLLQMCASEDGFQARSPEFAVSGSWCPADDHHLIAVAGGGIQRLWHISRTSKDLGIRLGAL</sequence>
<dbReference type="SUPFAM" id="SSF56214">
    <property type="entry name" value="4'-phosphopantetheinyl transferase"/>
    <property type="match status" value="1"/>
</dbReference>
<dbReference type="InterPro" id="IPR037143">
    <property type="entry name" value="4-PPantetheinyl_Trfase_dom_sf"/>
</dbReference>
<dbReference type="EMBL" id="JACXXJ020000004">
    <property type="protein sequence ID" value="MBF2714519.1"/>
    <property type="molecule type" value="Genomic_DNA"/>
</dbReference>
<reference evidence="1" key="1">
    <citation type="submission" date="2020-11" db="EMBL/GenBank/DDBJ databases">
        <title>Agrobacterium vitis strain K377 genome.</title>
        <authorList>
            <person name="Xi H."/>
        </authorList>
    </citation>
    <scope>NUCLEOTIDE SEQUENCE</scope>
    <source>
        <strain evidence="1">K377</strain>
        <plasmid evidence="1">unnamed3</plasmid>
    </source>
</reference>
<name>A0AAE2RBQ9_AGRVI</name>
<keyword evidence="1" id="KW-0614">Plasmid</keyword>
<evidence type="ECO:0000313" key="2">
    <source>
        <dbReference type="Proteomes" id="UP000655037"/>
    </source>
</evidence>
<gene>
    <name evidence="1" type="ORF">IEI95_009825</name>
</gene>
<comment type="caution">
    <text evidence="1">The sequence shown here is derived from an EMBL/GenBank/DDBJ whole genome shotgun (WGS) entry which is preliminary data.</text>
</comment>
<geneLocation type="plasmid" evidence="1">
    <name>unnamed3</name>
</geneLocation>
<dbReference type="RefSeq" id="WP_156534824.1">
    <property type="nucleotide sequence ID" value="NZ_JACXXJ020000004.1"/>
</dbReference>
<dbReference type="Proteomes" id="UP000655037">
    <property type="component" value="Unassembled WGS sequence"/>
</dbReference>
<dbReference type="GO" id="GO:0008897">
    <property type="term" value="F:holo-[acyl-carrier-protein] synthase activity"/>
    <property type="evidence" value="ECO:0007669"/>
    <property type="project" value="InterPro"/>
</dbReference>
<dbReference type="AlphaFoldDB" id="A0AAE2RBQ9"/>
<accession>A0AAE2RBQ9</accession>
<dbReference type="GO" id="GO:0000287">
    <property type="term" value="F:magnesium ion binding"/>
    <property type="evidence" value="ECO:0007669"/>
    <property type="project" value="InterPro"/>
</dbReference>
<proteinExistence type="predicted"/>
<organism evidence="1 2">
    <name type="scientific">Agrobacterium vitis</name>
    <name type="common">Rhizobium vitis</name>
    <dbReference type="NCBI Taxonomy" id="373"/>
    <lineage>
        <taxon>Bacteria</taxon>
        <taxon>Pseudomonadati</taxon>
        <taxon>Pseudomonadota</taxon>
        <taxon>Alphaproteobacteria</taxon>
        <taxon>Hyphomicrobiales</taxon>
        <taxon>Rhizobiaceae</taxon>
        <taxon>Rhizobium/Agrobacterium group</taxon>
        <taxon>Agrobacterium</taxon>
    </lineage>
</organism>